<dbReference type="SUPFAM" id="SSF52540">
    <property type="entry name" value="P-loop containing nucleoside triphosphate hydrolases"/>
    <property type="match status" value="1"/>
</dbReference>
<evidence type="ECO:0000313" key="9">
    <source>
        <dbReference type="EMBL" id="CAE7728881.1"/>
    </source>
</evidence>
<proteinExistence type="inferred from homology"/>
<feature type="region of interest" description="Disordered" evidence="7">
    <location>
        <begin position="176"/>
        <end position="204"/>
    </location>
</feature>
<dbReference type="SUPFAM" id="SSF117916">
    <property type="entry name" value="Fe-S cluster assembly (FSCA) domain-like"/>
    <property type="match status" value="1"/>
</dbReference>
<organism evidence="9 10">
    <name type="scientific">Symbiodinium pilosum</name>
    <name type="common">Dinoflagellate</name>
    <dbReference type="NCBI Taxonomy" id="2952"/>
    <lineage>
        <taxon>Eukaryota</taxon>
        <taxon>Sar</taxon>
        <taxon>Alveolata</taxon>
        <taxon>Dinophyceae</taxon>
        <taxon>Suessiales</taxon>
        <taxon>Symbiodiniaceae</taxon>
        <taxon>Symbiodinium</taxon>
    </lineage>
</organism>
<dbReference type="PANTHER" id="PTHR42961:SF2">
    <property type="entry name" value="IRON-SULFUR PROTEIN NUBPL"/>
    <property type="match status" value="1"/>
</dbReference>
<dbReference type="CDD" id="cd02037">
    <property type="entry name" value="Mrp_NBP35"/>
    <property type="match status" value="1"/>
</dbReference>
<keyword evidence="3" id="KW-0067">ATP-binding</keyword>
<dbReference type="AlphaFoldDB" id="A0A812XL17"/>
<dbReference type="GO" id="GO:0005524">
    <property type="term" value="F:ATP binding"/>
    <property type="evidence" value="ECO:0007669"/>
    <property type="project" value="UniProtKB-KW"/>
</dbReference>
<feature type="compositionally biased region" description="Acidic residues" evidence="7">
    <location>
        <begin position="447"/>
        <end position="465"/>
    </location>
</feature>
<dbReference type="InterPro" id="IPR033756">
    <property type="entry name" value="YlxH/NBP35"/>
</dbReference>
<evidence type="ECO:0000256" key="1">
    <source>
        <dbReference type="ARBA" id="ARBA00022723"/>
    </source>
</evidence>
<dbReference type="Proteomes" id="UP000649617">
    <property type="component" value="Unassembled WGS sequence"/>
</dbReference>
<dbReference type="Gene3D" id="3.30.300.130">
    <property type="entry name" value="Fe-S cluster assembly (FSCA)"/>
    <property type="match status" value="1"/>
</dbReference>
<dbReference type="GO" id="GO:0046872">
    <property type="term" value="F:metal ion binding"/>
    <property type="evidence" value="ECO:0007669"/>
    <property type="project" value="UniProtKB-KW"/>
</dbReference>
<reference evidence="9" key="1">
    <citation type="submission" date="2021-02" db="EMBL/GenBank/DDBJ databases">
        <authorList>
            <person name="Dougan E. K."/>
            <person name="Rhodes N."/>
            <person name="Thang M."/>
            <person name="Chan C."/>
        </authorList>
    </citation>
    <scope>NUCLEOTIDE SEQUENCE</scope>
</reference>
<dbReference type="InterPro" id="IPR019591">
    <property type="entry name" value="Mrp/NBP35_ATP-bd"/>
</dbReference>
<evidence type="ECO:0000256" key="7">
    <source>
        <dbReference type="SAM" id="MobiDB-lite"/>
    </source>
</evidence>
<dbReference type="InterPro" id="IPR034904">
    <property type="entry name" value="FSCA_dom_sf"/>
</dbReference>
<feature type="region of interest" description="Disordered" evidence="7">
    <location>
        <begin position="443"/>
        <end position="465"/>
    </location>
</feature>
<dbReference type="InterPro" id="IPR027417">
    <property type="entry name" value="P-loop_NTPase"/>
</dbReference>
<evidence type="ECO:0000259" key="8">
    <source>
        <dbReference type="Pfam" id="PF01883"/>
    </source>
</evidence>
<keyword evidence="10" id="KW-1185">Reference proteome</keyword>
<gene>
    <name evidence="9" type="primary">HCF101</name>
    <name evidence="9" type="ORF">SPIL2461_LOCUS20896</name>
</gene>
<dbReference type="InterPro" id="IPR017853">
    <property type="entry name" value="GH"/>
</dbReference>
<feature type="domain" description="MIP18 family-like" evidence="8">
    <location>
        <begin position="596"/>
        <end position="661"/>
    </location>
</feature>
<dbReference type="HAMAP" id="MF_02040">
    <property type="entry name" value="Mrp_NBP35"/>
    <property type="match status" value="1"/>
</dbReference>
<evidence type="ECO:0000313" key="10">
    <source>
        <dbReference type="Proteomes" id="UP000649617"/>
    </source>
</evidence>
<evidence type="ECO:0000256" key="2">
    <source>
        <dbReference type="ARBA" id="ARBA00022741"/>
    </source>
</evidence>
<dbReference type="InterPro" id="IPR044304">
    <property type="entry name" value="NUBPL-like"/>
</dbReference>
<dbReference type="EMBL" id="CAJNIZ010045737">
    <property type="protein sequence ID" value="CAE7728881.1"/>
    <property type="molecule type" value="Genomic_DNA"/>
</dbReference>
<protein>
    <submittedName>
        <fullName evidence="9">HCF101 protein</fullName>
    </submittedName>
</protein>
<dbReference type="Pfam" id="PF01883">
    <property type="entry name" value="FeS_assembly_P"/>
    <property type="match status" value="1"/>
</dbReference>
<dbReference type="SUPFAM" id="SSF51445">
    <property type="entry name" value="(Trans)glycosidases"/>
    <property type="match status" value="1"/>
</dbReference>
<dbReference type="InterPro" id="IPR000808">
    <property type="entry name" value="Mrp-like_CS"/>
</dbReference>
<dbReference type="PROSITE" id="PS01215">
    <property type="entry name" value="MRP"/>
    <property type="match status" value="1"/>
</dbReference>
<dbReference type="GO" id="GO:0140663">
    <property type="term" value="F:ATP-dependent FeS chaperone activity"/>
    <property type="evidence" value="ECO:0007669"/>
    <property type="project" value="InterPro"/>
</dbReference>
<dbReference type="OrthoDB" id="1741334at2759"/>
<feature type="compositionally biased region" description="Basic and acidic residues" evidence="7">
    <location>
        <begin position="226"/>
        <end position="240"/>
    </location>
</feature>
<dbReference type="GO" id="GO:0016226">
    <property type="term" value="P:iron-sulfur cluster assembly"/>
    <property type="evidence" value="ECO:0007669"/>
    <property type="project" value="InterPro"/>
</dbReference>
<keyword evidence="1" id="KW-0479">Metal-binding</keyword>
<keyword evidence="5" id="KW-0411">Iron-sulfur</keyword>
<evidence type="ECO:0000256" key="6">
    <source>
        <dbReference type="ARBA" id="ARBA00024036"/>
    </source>
</evidence>
<keyword evidence="2" id="KW-0547">Nucleotide-binding</keyword>
<dbReference type="GO" id="GO:0051539">
    <property type="term" value="F:4 iron, 4 sulfur cluster binding"/>
    <property type="evidence" value="ECO:0007669"/>
    <property type="project" value="TreeGrafter"/>
</dbReference>
<dbReference type="InterPro" id="IPR002744">
    <property type="entry name" value="MIP18-like"/>
</dbReference>
<dbReference type="Gene3D" id="3.20.20.80">
    <property type="entry name" value="Glycosidases"/>
    <property type="match status" value="1"/>
</dbReference>
<dbReference type="Pfam" id="PF10609">
    <property type="entry name" value="ParA"/>
    <property type="match status" value="1"/>
</dbReference>
<comment type="caution">
    <text evidence="9">The sequence shown here is derived from an EMBL/GenBank/DDBJ whole genome shotgun (WGS) entry which is preliminary data.</text>
</comment>
<evidence type="ECO:0000256" key="4">
    <source>
        <dbReference type="ARBA" id="ARBA00023004"/>
    </source>
</evidence>
<dbReference type="Gene3D" id="3.40.50.300">
    <property type="entry name" value="P-loop containing nucleotide triphosphate hydrolases"/>
    <property type="match status" value="1"/>
</dbReference>
<feature type="region of interest" description="Disordered" evidence="7">
    <location>
        <begin position="1"/>
        <end position="27"/>
    </location>
</feature>
<accession>A0A812XL17</accession>
<evidence type="ECO:0000256" key="3">
    <source>
        <dbReference type="ARBA" id="ARBA00022840"/>
    </source>
</evidence>
<sequence>MSKKGANKLKGSTTIDNPPCNEEGSLEEPCQAFGRSKAANKLRVLHNGNALDSVSSPAGKGANKLRTFSVDTVPEEILSAPVPDEFVPPEAGRAPNWQVLIDGFWRCLPCNKIIDQQHVTTEQHKSRLARWQEAQELETCGYKPPDLPYLAYVPHEDGYRFKMCLLCRKSGRPNGTWVTDDDSHTGTHEMPAGSKEHRRNLQNYPPDHPWYVENVTMARLQYHPQDNKVSDEQEAAREVGDPGTTLKRNKLSVKYRPPPDDPDRGAGSQTRTWLEAEPSLPPGWESARDSVPRLLCKAVSLSKSSDNDAGSERCNWQKNGAHSKEPARTCFKSIDLGVWRDLFNGTVSCGCYGPSWSSQVRMWNHADVEASPGYSCWEEHQCYHLSCPASAEETLRMAKCSKFYSHAWAGGKGSYDELALMTGFFHVWVSCDQISLSGEKLGTSACLEEEEEEEKEEEEEEEEEEEMCDVKYWITLNATYLLPAINGNPGVLALWATAVVSILDFHRGMPQGEMKMLERNRHTAGNGYLAAHHMLLAHAKAVKCYRDQYQPAQGGSIGGAVAAAGIAGLAVGLRSTGAKRRSIGRAAGQPGPTPVQEVMQALEQVKDPDLGTDIVTSGFVGQIKAERITGNISLVLEVEMYKAEVEERLSQIPWAKTVEVRVGAVRTQTSATNPPRPMPVMPQSLKNVKSIVAVSSCKGGVGKSTVAVNLAFSLHNKGFKVGIFDCDVYGPSLPVMVRFQEDTPKMEMYQDEQKQKHIRPVIDPKTGIKMVSFGFVGHAAVMRGSMVTGVMSQLVNQTEWGDLDYLVLDMPPGTGDIHLTLSQVCQITAAVIVTTPQKLSVIDVERGISMFSQLNVPSVAVVQNMSYMAMPNGEKHYIFGKTDAGYAIADTFGIEQVFELPIEASVAAAGDTGTPFGNLGDSESSKQMDKLTDAVINEVEKIHENRKQPELTWDGERRILRLKIPNGEELGIDPRELRLRDKGAGGVTPPPPDLKPDEIVDMGNYAVVIKWSDGVVQVAPHKQLIEGDEKGPMPHVELAEAA</sequence>
<keyword evidence="4" id="KW-0408">Iron</keyword>
<feature type="region of interest" description="Disordered" evidence="7">
    <location>
        <begin position="226"/>
        <end position="287"/>
    </location>
</feature>
<dbReference type="PANTHER" id="PTHR42961">
    <property type="entry name" value="IRON-SULFUR PROTEIN NUBPL"/>
    <property type="match status" value="1"/>
</dbReference>
<name>A0A812XL17_SYMPI</name>
<evidence type="ECO:0000256" key="5">
    <source>
        <dbReference type="ARBA" id="ARBA00023014"/>
    </source>
</evidence>
<comment type="similarity">
    <text evidence="6">Belongs to the Mrp/NBP35 ATP-binding proteins family.</text>
</comment>